<reference evidence="2" key="1">
    <citation type="submission" date="2022-11" db="UniProtKB">
        <authorList>
            <consortium name="WormBaseParasite"/>
        </authorList>
    </citation>
    <scope>IDENTIFICATION</scope>
</reference>
<dbReference type="Proteomes" id="UP000887576">
    <property type="component" value="Unplaced"/>
</dbReference>
<protein>
    <submittedName>
        <fullName evidence="2">SCP domain-containing protein</fullName>
    </submittedName>
</protein>
<evidence type="ECO:0000313" key="2">
    <source>
        <dbReference type="WBParaSite" id="JU765_v2.g5742.t1"/>
    </source>
</evidence>
<proteinExistence type="predicted"/>
<name>A0AC34RDJ5_9BILA</name>
<accession>A0AC34RDJ5</accession>
<organism evidence="1 2">
    <name type="scientific">Panagrolaimus sp. JU765</name>
    <dbReference type="NCBI Taxonomy" id="591449"/>
    <lineage>
        <taxon>Eukaryota</taxon>
        <taxon>Metazoa</taxon>
        <taxon>Ecdysozoa</taxon>
        <taxon>Nematoda</taxon>
        <taxon>Chromadorea</taxon>
        <taxon>Rhabditida</taxon>
        <taxon>Tylenchina</taxon>
        <taxon>Panagrolaimomorpha</taxon>
        <taxon>Panagrolaimoidea</taxon>
        <taxon>Panagrolaimidae</taxon>
        <taxon>Panagrolaimus</taxon>
    </lineage>
</organism>
<dbReference type="WBParaSite" id="JU765_v2.g5742.t1">
    <property type="protein sequence ID" value="JU765_v2.g5742.t1"/>
    <property type="gene ID" value="JU765_v2.g5742"/>
</dbReference>
<sequence length="277" mass="31337">MKKFFKKKLRKSHSVHEETRNRIEDNNTPAGSSSQNAKGVNGGLAQSKTFDAAHGLRVADHHSYLTEAGSSSMTDEHRCESLLDRAMMQTITDVKYVKRRPKFTAVSSANFQREFLEANNFVRTKYGVPLLIWSQELAELAKTWAMKLADRGRILYPELPDVGENIYLTKLPDVGENIYLTSNTHENHLTTGSELVALWAKQANDFDFTKPNWSIKTKDFTQMIWRSSIEMGVCRFWNTTKNCLAVVAFYRPAGNSNAPGKFSFCMFGQSATDIFGN</sequence>
<evidence type="ECO:0000313" key="1">
    <source>
        <dbReference type="Proteomes" id="UP000887576"/>
    </source>
</evidence>